<organism evidence="5 6">
    <name type="scientific">Polarella glacialis</name>
    <name type="common">Dinoflagellate</name>
    <dbReference type="NCBI Taxonomy" id="89957"/>
    <lineage>
        <taxon>Eukaryota</taxon>
        <taxon>Sar</taxon>
        <taxon>Alveolata</taxon>
        <taxon>Dinophyceae</taxon>
        <taxon>Suessiales</taxon>
        <taxon>Suessiaceae</taxon>
        <taxon>Polarella</taxon>
    </lineage>
</organism>
<keyword evidence="2" id="KW-0689">Ribosomal protein</keyword>
<keyword evidence="3" id="KW-0687">Ribonucleoprotein</keyword>
<feature type="compositionally biased region" description="Basic residues" evidence="4">
    <location>
        <begin position="55"/>
        <end position="70"/>
    </location>
</feature>
<evidence type="ECO:0000256" key="3">
    <source>
        <dbReference type="ARBA" id="ARBA00023274"/>
    </source>
</evidence>
<dbReference type="InterPro" id="IPR008991">
    <property type="entry name" value="Translation_prot_SH3-like_sf"/>
</dbReference>
<dbReference type="PANTHER" id="PTHR10497">
    <property type="entry name" value="60S RIBOSOMAL PROTEIN L27"/>
    <property type="match status" value="1"/>
</dbReference>
<evidence type="ECO:0000256" key="1">
    <source>
        <dbReference type="ARBA" id="ARBA00009124"/>
    </source>
</evidence>
<feature type="region of interest" description="Disordered" evidence="4">
    <location>
        <begin position="55"/>
        <end position="98"/>
    </location>
</feature>
<dbReference type="EMBL" id="CAJNNW010037482">
    <property type="protein sequence ID" value="CAE8742184.1"/>
    <property type="molecule type" value="Genomic_DNA"/>
</dbReference>
<accession>A0A813LZ58</accession>
<dbReference type="Proteomes" id="UP000626109">
    <property type="component" value="Unassembled WGS sequence"/>
</dbReference>
<dbReference type="GO" id="GO:0005840">
    <property type="term" value="C:ribosome"/>
    <property type="evidence" value="ECO:0007669"/>
    <property type="project" value="UniProtKB-KW"/>
</dbReference>
<dbReference type="InterPro" id="IPR038655">
    <property type="entry name" value="Ribosomal_eL27_sf"/>
</dbReference>
<reference evidence="5" key="1">
    <citation type="submission" date="2021-02" db="EMBL/GenBank/DDBJ databases">
        <authorList>
            <person name="Dougan E. K."/>
            <person name="Rhodes N."/>
            <person name="Thang M."/>
            <person name="Chan C."/>
        </authorList>
    </citation>
    <scope>NUCLEOTIDE SEQUENCE</scope>
</reference>
<evidence type="ECO:0000313" key="6">
    <source>
        <dbReference type="Proteomes" id="UP000626109"/>
    </source>
</evidence>
<sequence>MGKFIKAGRVVVILSGRYAGKKAIAAKVFDDGSKSRPFGHCLVAGVDRAPLKVTRKMSKKKISKRTRVKPFRAEGSVSKRGEERGYSCDKSHSEPKAL</sequence>
<dbReference type="SUPFAM" id="SSF50104">
    <property type="entry name" value="Translation proteins SH3-like domain"/>
    <property type="match status" value="1"/>
</dbReference>
<comment type="similarity">
    <text evidence="1">Belongs to the eukaryotic ribosomal protein eL27 family.</text>
</comment>
<dbReference type="InterPro" id="IPR001141">
    <property type="entry name" value="Ribosomal_eL27"/>
</dbReference>
<dbReference type="Gene3D" id="2.30.30.770">
    <property type="match status" value="1"/>
</dbReference>
<evidence type="ECO:0008006" key="7">
    <source>
        <dbReference type="Google" id="ProtNLM"/>
    </source>
</evidence>
<dbReference type="AlphaFoldDB" id="A0A813LZ58"/>
<evidence type="ECO:0000313" key="5">
    <source>
        <dbReference type="EMBL" id="CAE8742184.1"/>
    </source>
</evidence>
<dbReference type="CDD" id="cd06090">
    <property type="entry name" value="KOW_RPL27"/>
    <property type="match status" value="1"/>
</dbReference>
<protein>
    <recommendedName>
        <fullName evidence="7">60S ribosomal protein L27</fullName>
    </recommendedName>
</protein>
<dbReference type="GO" id="GO:0003735">
    <property type="term" value="F:structural constituent of ribosome"/>
    <property type="evidence" value="ECO:0007669"/>
    <property type="project" value="InterPro"/>
</dbReference>
<evidence type="ECO:0000256" key="4">
    <source>
        <dbReference type="SAM" id="MobiDB-lite"/>
    </source>
</evidence>
<feature type="compositionally biased region" description="Basic and acidic residues" evidence="4">
    <location>
        <begin position="77"/>
        <end position="98"/>
    </location>
</feature>
<dbReference type="GO" id="GO:1990904">
    <property type="term" value="C:ribonucleoprotein complex"/>
    <property type="evidence" value="ECO:0007669"/>
    <property type="project" value="UniProtKB-KW"/>
</dbReference>
<dbReference type="GO" id="GO:0006412">
    <property type="term" value="P:translation"/>
    <property type="evidence" value="ECO:0007669"/>
    <property type="project" value="InterPro"/>
</dbReference>
<gene>
    <name evidence="5" type="ORF">PGLA2088_LOCUS50858</name>
</gene>
<name>A0A813LZ58_POLGL</name>
<proteinExistence type="inferred from homology"/>
<comment type="caution">
    <text evidence="5">The sequence shown here is derived from an EMBL/GenBank/DDBJ whole genome shotgun (WGS) entry which is preliminary data.</text>
</comment>
<evidence type="ECO:0000256" key="2">
    <source>
        <dbReference type="ARBA" id="ARBA00022980"/>
    </source>
</evidence>
<dbReference type="InterPro" id="IPR041991">
    <property type="entry name" value="Ribosomal_eL27_KOW"/>
</dbReference>